<gene>
    <name evidence="2" type="ORF">AR686_01535</name>
</gene>
<evidence type="ECO:0000313" key="3">
    <source>
        <dbReference type="Proteomes" id="UP000054388"/>
    </source>
</evidence>
<dbReference type="InterPro" id="IPR025562">
    <property type="entry name" value="Tae4"/>
</dbReference>
<feature type="signal peptide" evidence="1">
    <location>
        <begin position="1"/>
        <end position="23"/>
    </location>
</feature>
<evidence type="ECO:0000256" key="1">
    <source>
        <dbReference type="SAM" id="SignalP"/>
    </source>
</evidence>
<dbReference type="PROSITE" id="PS51257">
    <property type="entry name" value="PROKAR_LIPOPROTEIN"/>
    <property type="match status" value="1"/>
</dbReference>
<organism evidence="2 3">
    <name type="scientific">Chryseobacterium aquaticum subsp. greenlandense</name>
    <dbReference type="NCBI Taxonomy" id="345663"/>
    <lineage>
        <taxon>Bacteria</taxon>
        <taxon>Pseudomonadati</taxon>
        <taxon>Bacteroidota</taxon>
        <taxon>Flavobacteriia</taxon>
        <taxon>Flavobacteriales</taxon>
        <taxon>Weeksellaceae</taxon>
        <taxon>Chryseobacterium group</taxon>
        <taxon>Chryseobacterium</taxon>
    </lineage>
</organism>
<reference evidence="2 3" key="1">
    <citation type="submission" date="2015-10" db="EMBL/GenBank/DDBJ databases">
        <title>Genome sequence of Chryseobacterium greenlandense.</title>
        <authorList>
            <person name="Newman J."/>
            <person name="Fischer K."/>
            <person name="Miller J."/>
        </authorList>
    </citation>
    <scope>NUCLEOTIDE SEQUENCE [LARGE SCALE GENOMIC DNA]</scope>
    <source>
        <strain evidence="2 3">UMB34</strain>
    </source>
</reference>
<protein>
    <submittedName>
        <fullName evidence="2">Uncharacterized protein</fullName>
    </submittedName>
</protein>
<dbReference type="Pfam" id="PF14113">
    <property type="entry name" value="Tae4"/>
    <property type="match status" value="1"/>
</dbReference>
<sequence length="656" mass="73244">MKKITSMMLLASILFLFSCRNEADALQENTSKSTQTRKSISSNLISINTVRKEVKSFGKFQSSLNNSKAGKTSFDINSNNILYRKFENATTGITTYTLPINSYSSQKPYYLIQQILVSSSNVETTRYLKIIPNNPPAFKTEDVLKTLTGSIEVYDENMSYVSDTNYLNGVAQNLSSQNKPSQNVLNKTSGECDVDIITTEVLCSNGNGHHVGQTCDPGMTNDAHFEVTIVVTCPHEFGPATIGNPGSSGSGSLGGGYVFDEQLNALLTNPTFLYGDYLTSPGHELLLQIVRQWIPVNVIDINGDLSELNTRLQHFSNNDQMFNDLATYNQNTPNVPNAEMTDYSIRVYELFKFLLNNPSPENGQIASWAVSFFDQNRFVSWDEFKNTHILNAGFISYINTLPMNLKQVIYNTSNQEFLFGLNSYYSSQTNSQQAQNFINWALQYKAENADTTFQQFENWFMTESEGKDFYYDENYWEDPNLTFPIQALPSWNAFSSAYPNQTSAQMYGVVGGAVAQAQIDYPIETQNGCALKVSRALNYSGVVIPNIPGKTLKGADNKNYFLNAKALNAWMRKTFGISPNNPKHIKLTKLDGGINGKNFPNLIKNKKGIFSMVSTNPVWSSGHADILYPNGTCKAGCHLQDNPPAPIDYIDIWILN</sequence>
<dbReference type="Proteomes" id="UP000054388">
    <property type="component" value="Unassembled WGS sequence"/>
</dbReference>
<keyword evidence="1" id="KW-0732">Signal</keyword>
<dbReference type="AlphaFoldDB" id="A0A101CJP8"/>
<dbReference type="EMBL" id="LMAI01000002">
    <property type="protein sequence ID" value="KUJ57485.1"/>
    <property type="molecule type" value="Genomic_DNA"/>
</dbReference>
<dbReference type="Gene3D" id="3.90.1720.70">
    <property type="match status" value="1"/>
</dbReference>
<evidence type="ECO:0000313" key="2">
    <source>
        <dbReference type="EMBL" id="KUJ57485.1"/>
    </source>
</evidence>
<proteinExistence type="predicted"/>
<name>A0A101CJP8_9FLAO</name>
<accession>A0A101CJP8</accession>
<dbReference type="RefSeq" id="WP_059135493.1">
    <property type="nucleotide sequence ID" value="NZ_LMAI01000002.1"/>
</dbReference>
<feature type="chain" id="PRO_5007094964" evidence="1">
    <location>
        <begin position="24"/>
        <end position="656"/>
    </location>
</feature>
<comment type="caution">
    <text evidence="2">The sequence shown here is derived from an EMBL/GenBank/DDBJ whole genome shotgun (WGS) entry which is preliminary data.</text>
</comment>